<gene>
    <name evidence="5" type="ORF">FPRO05_04144</name>
</gene>
<evidence type="ECO:0000259" key="4">
    <source>
        <dbReference type="PROSITE" id="PS50048"/>
    </source>
</evidence>
<name>A0A365MVY6_GIBIN</name>
<dbReference type="AlphaFoldDB" id="A0A365MVY6"/>
<proteinExistence type="predicted"/>
<dbReference type="Gene3D" id="4.10.240.10">
    <property type="entry name" value="Zn(2)-C6 fungal-type DNA-binding domain"/>
    <property type="match status" value="1"/>
</dbReference>
<dbReference type="PROSITE" id="PS50048">
    <property type="entry name" value="ZN2_CY6_FUNGAL_2"/>
    <property type="match status" value="1"/>
</dbReference>
<dbReference type="Pfam" id="PF00172">
    <property type="entry name" value="Zn_clus"/>
    <property type="match status" value="1"/>
</dbReference>
<evidence type="ECO:0000256" key="3">
    <source>
        <dbReference type="SAM" id="MobiDB-lite"/>
    </source>
</evidence>
<dbReference type="CDD" id="cd00067">
    <property type="entry name" value="GAL4"/>
    <property type="match status" value="1"/>
</dbReference>
<evidence type="ECO:0000313" key="6">
    <source>
        <dbReference type="Proteomes" id="UP000251714"/>
    </source>
</evidence>
<dbReference type="GO" id="GO:0005634">
    <property type="term" value="C:nucleus"/>
    <property type="evidence" value="ECO:0007669"/>
    <property type="project" value="UniProtKB-SubCell"/>
</dbReference>
<evidence type="ECO:0000256" key="1">
    <source>
        <dbReference type="ARBA" id="ARBA00004123"/>
    </source>
</evidence>
<dbReference type="GO" id="GO:0000981">
    <property type="term" value="F:DNA-binding transcription factor activity, RNA polymerase II-specific"/>
    <property type="evidence" value="ECO:0007669"/>
    <property type="project" value="InterPro"/>
</dbReference>
<dbReference type="SUPFAM" id="SSF57701">
    <property type="entry name" value="Zn2/Cys6 DNA-binding domain"/>
    <property type="match status" value="1"/>
</dbReference>
<organism evidence="5 6">
    <name type="scientific">Gibberella intermedia</name>
    <name type="common">Bulb rot disease fungus</name>
    <name type="synonym">Fusarium proliferatum</name>
    <dbReference type="NCBI Taxonomy" id="948311"/>
    <lineage>
        <taxon>Eukaryota</taxon>
        <taxon>Fungi</taxon>
        <taxon>Dikarya</taxon>
        <taxon>Ascomycota</taxon>
        <taxon>Pezizomycotina</taxon>
        <taxon>Sordariomycetes</taxon>
        <taxon>Hypocreomycetidae</taxon>
        <taxon>Hypocreales</taxon>
        <taxon>Nectriaceae</taxon>
        <taxon>Fusarium</taxon>
        <taxon>Fusarium fujikuroi species complex</taxon>
    </lineage>
</organism>
<dbReference type="Pfam" id="PF11951">
    <property type="entry name" value="Fungal_trans_2"/>
    <property type="match status" value="1"/>
</dbReference>
<dbReference type="SMART" id="SM00066">
    <property type="entry name" value="GAL4"/>
    <property type="match status" value="1"/>
</dbReference>
<dbReference type="PROSITE" id="PS00463">
    <property type="entry name" value="ZN2_CY6_FUNGAL_1"/>
    <property type="match status" value="1"/>
</dbReference>
<feature type="domain" description="Zn(2)-C6 fungal-type" evidence="4">
    <location>
        <begin position="36"/>
        <end position="66"/>
    </location>
</feature>
<evidence type="ECO:0000313" key="5">
    <source>
        <dbReference type="EMBL" id="RBA12694.1"/>
    </source>
</evidence>
<protein>
    <recommendedName>
        <fullName evidence="4">Zn(2)-C6 fungal-type domain-containing protein</fullName>
    </recommendedName>
</protein>
<feature type="region of interest" description="Disordered" evidence="3">
    <location>
        <begin position="1"/>
        <end position="35"/>
    </location>
</feature>
<feature type="compositionally biased region" description="Polar residues" evidence="3">
    <location>
        <begin position="1"/>
        <end position="16"/>
    </location>
</feature>
<accession>A0A365MVY6</accession>
<keyword evidence="2" id="KW-0539">Nucleus</keyword>
<comment type="caution">
    <text evidence="5">The sequence shown here is derived from an EMBL/GenBank/DDBJ whole genome shotgun (WGS) entry which is preliminary data.</text>
</comment>
<sequence length="468" mass="51989">MASPSETPLSTSSVESPSVLPAKKRTKKPFTRQQHGCLTCRQRRKKCDTRVPVCGDCTRLNLICEYQAPRRVRKSPPAWAAVMRYPDAHAGISEPVDVVRPDNGHFRDLSTGRRAMLRHYTTTLAQMLSTNTENNCFISVLLPMAFDCPVLLDAITALSSTHLAMCNPDFNDISLQHRGRVLSAFRSSLDGDNSLTSEMRLAIAMVMCALETISDGTSVGWTCHVAGAAACLDSIRASRNLSFEAKWLLRFFAYHDSLTSISLDRKPLLTGDYWMSSDDALADPYCAYAPRIIFYLSEISVLSTIDSDEEMLQKAYVIANGLAEWKCKPGITSDEPLTLLSETYRSAAFIYLESVLRKRFPQQIVADVVPGGISTHIEAISTLSDRIPHGAFAEISLLFPLFVAGSVAENARQASVIRSRLIAMNKWRRFKNADACVDVLDEIWSVNGPRAVAWQDVTKHRGWNLALF</sequence>
<dbReference type="EMBL" id="PKMI01000039">
    <property type="protein sequence ID" value="RBA12694.1"/>
    <property type="molecule type" value="Genomic_DNA"/>
</dbReference>
<dbReference type="GO" id="GO:0045944">
    <property type="term" value="P:positive regulation of transcription by RNA polymerase II"/>
    <property type="evidence" value="ECO:0007669"/>
    <property type="project" value="TreeGrafter"/>
</dbReference>
<dbReference type="InterPro" id="IPR001138">
    <property type="entry name" value="Zn2Cys6_DnaBD"/>
</dbReference>
<reference evidence="5 6" key="1">
    <citation type="submission" date="2017-12" db="EMBL/GenBank/DDBJ databases">
        <title>Genome sequence of the mycotoxigenic crop pathogen Fusarium proliferatum, strain ITEM 2341 from Date Palm.</title>
        <authorList>
            <person name="Almiman B.F."/>
            <person name="Shittu T.A."/>
            <person name="Muthumeenakshi S."/>
            <person name="Baroncelli R."/>
            <person name="Sreenivasaprasada S."/>
        </authorList>
    </citation>
    <scope>NUCLEOTIDE SEQUENCE [LARGE SCALE GENOMIC DNA]</scope>
    <source>
        <strain evidence="5 6">ITEM 2341</strain>
    </source>
</reference>
<dbReference type="InterPro" id="IPR021858">
    <property type="entry name" value="Fun_TF"/>
</dbReference>
<dbReference type="GO" id="GO:0008270">
    <property type="term" value="F:zinc ion binding"/>
    <property type="evidence" value="ECO:0007669"/>
    <property type="project" value="InterPro"/>
</dbReference>
<dbReference type="GO" id="GO:0000976">
    <property type="term" value="F:transcription cis-regulatory region binding"/>
    <property type="evidence" value="ECO:0007669"/>
    <property type="project" value="TreeGrafter"/>
</dbReference>
<dbReference type="Proteomes" id="UP000251714">
    <property type="component" value="Unassembled WGS sequence"/>
</dbReference>
<comment type="subcellular location">
    <subcellularLocation>
        <location evidence="1">Nucleus</location>
    </subcellularLocation>
</comment>
<dbReference type="InterPro" id="IPR036864">
    <property type="entry name" value="Zn2-C6_fun-type_DNA-bd_sf"/>
</dbReference>
<evidence type="ECO:0000256" key="2">
    <source>
        <dbReference type="ARBA" id="ARBA00023242"/>
    </source>
</evidence>
<dbReference type="PANTHER" id="PTHR37534">
    <property type="entry name" value="TRANSCRIPTIONAL ACTIVATOR PROTEIN UGA3"/>
    <property type="match status" value="1"/>
</dbReference>
<dbReference type="PANTHER" id="PTHR37534:SF7">
    <property type="entry name" value="TRANSCRIPTIONAL ACTIVATOR PROTEIN UGA3"/>
    <property type="match status" value="1"/>
</dbReference>